<dbReference type="GO" id="GO:0008270">
    <property type="term" value="F:zinc ion binding"/>
    <property type="evidence" value="ECO:0007669"/>
    <property type="project" value="TreeGrafter"/>
</dbReference>
<evidence type="ECO:0000313" key="10">
    <source>
        <dbReference type="Proteomes" id="UP000030787"/>
    </source>
</evidence>
<organism evidence="9 10">
    <name type="scientific">Candidatus Methanoplasma termitum</name>
    <dbReference type="NCBI Taxonomy" id="1577791"/>
    <lineage>
        <taxon>Archaea</taxon>
        <taxon>Methanobacteriati</taxon>
        <taxon>Thermoplasmatota</taxon>
        <taxon>Thermoplasmata</taxon>
        <taxon>Methanomassiliicoccales</taxon>
        <taxon>Methanomassiliicoccaceae</taxon>
        <taxon>Candidatus Methanoplasma</taxon>
    </lineage>
</organism>
<gene>
    <name evidence="9" type="primary">hypB2</name>
    <name evidence="9" type="ORF">Mpt1_c13730</name>
</gene>
<comment type="similarity">
    <text evidence="1">Belongs to the SIMIBI class G3E GTPase family. HypB/HupM subfamily.</text>
</comment>
<keyword evidence="4" id="KW-0547">Nucleotide-binding</keyword>
<name>A0A0A7LDT2_9ARCH</name>
<dbReference type="GO" id="GO:0005525">
    <property type="term" value="F:GTP binding"/>
    <property type="evidence" value="ECO:0007669"/>
    <property type="project" value="UniProtKB-KW"/>
</dbReference>
<evidence type="ECO:0000256" key="7">
    <source>
        <dbReference type="ARBA" id="ARBA00023134"/>
    </source>
</evidence>
<feature type="domain" description="CobW/HypB/UreG nucleotide-binding" evidence="8">
    <location>
        <begin position="37"/>
        <end position="190"/>
    </location>
</feature>
<keyword evidence="3" id="KW-0479">Metal-binding</keyword>
<dbReference type="PANTHER" id="PTHR30134:SF2">
    <property type="entry name" value="HYDROGENASE MATURATION FACTOR HYPB"/>
    <property type="match status" value="1"/>
</dbReference>
<reference evidence="9 10" key="1">
    <citation type="journal article" date="2014" name="Appl. Environ. Microbiol.">
        <title>Comparative Genome Analysis of 'Candidatus Methanoplasma termitum' Indicates a New Mode of Energy Metabolism in the Seventh Order of Methanogens.</title>
        <authorList>
            <person name="Lang K."/>
            <person name="Schuldes J."/>
            <person name="Klingl A."/>
            <person name="Poehlein A."/>
            <person name="Daniel R."/>
            <person name="Brune A."/>
        </authorList>
    </citation>
    <scope>NUCLEOTIDE SEQUENCE [LARGE SCALE GENOMIC DNA]</scope>
    <source>
        <strain evidence="10">Mpt1</strain>
    </source>
</reference>
<dbReference type="PIRSF" id="PIRSF005624">
    <property type="entry name" value="Ni-bind_GTPase"/>
    <property type="match status" value="1"/>
</dbReference>
<evidence type="ECO:0000256" key="4">
    <source>
        <dbReference type="ARBA" id="ARBA00022741"/>
    </source>
</evidence>
<keyword evidence="2" id="KW-0533">Nickel</keyword>
<dbReference type="GO" id="GO:0016151">
    <property type="term" value="F:nickel cation binding"/>
    <property type="evidence" value="ECO:0007669"/>
    <property type="project" value="InterPro"/>
</dbReference>
<dbReference type="OrthoDB" id="812at2157"/>
<evidence type="ECO:0000256" key="3">
    <source>
        <dbReference type="ARBA" id="ARBA00022723"/>
    </source>
</evidence>
<sequence length="216" mass="23905">MHIVQVGMEYDVLRENNKIANSNYRLLKDHGIKTIEFMGSIGSGKTALIIKLAEKMRKKGLKACAIAGDVTGDDDQRRMKASGLESVNCNTGHECHLDANLIKKSLEKIDLDRYDVILIENVGNLVCPADFPLGADYRVVVISTTEGDDMVRKHHDIFLHSDVAILNKMDIADAVGVDPEIILNDYRKLTGGLKTMYRCSVRTEDGLDEIMSALGL</sequence>
<evidence type="ECO:0000256" key="2">
    <source>
        <dbReference type="ARBA" id="ARBA00022596"/>
    </source>
</evidence>
<protein>
    <submittedName>
        <fullName evidence="9">HypB2 protein</fullName>
    </submittedName>
</protein>
<dbReference type="RefSeq" id="WP_048113377.1">
    <property type="nucleotide sequence ID" value="NZ_CP010070.1"/>
</dbReference>
<dbReference type="NCBIfam" id="TIGR00073">
    <property type="entry name" value="hypB"/>
    <property type="match status" value="1"/>
</dbReference>
<evidence type="ECO:0000259" key="8">
    <source>
        <dbReference type="Pfam" id="PF02492"/>
    </source>
</evidence>
<dbReference type="Gene3D" id="3.40.50.300">
    <property type="entry name" value="P-loop containing nucleotide triphosphate hydrolases"/>
    <property type="match status" value="1"/>
</dbReference>
<dbReference type="PANTHER" id="PTHR30134">
    <property type="entry name" value="HYDROGENASE PROTEIN ASSEMBLY PROTEIN, NICKEL CHAPERONE"/>
    <property type="match status" value="1"/>
</dbReference>
<dbReference type="SUPFAM" id="SSF52540">
    <property type="entry name" value="P-loop containing nucleoside triphosphate hydrolases"/>
    <property type="match status" value="1"/>
</dbReference>
<evidence type="ECO:0000256" key="6">
    <source>
        <dbReference type="ARBA" id="ARBA00022833"/>
    </source>
</evidence>
<dbReference type="GO" id="GO:0051604">
    <property type="term" value="P:protein maturation"/>
    <property type="evidence" value="ECO:0007669"/>
    <property type="project" value="InterPro"/>
</dbReference>
<evidence type="ECO:0000256" key="1">
    <source>
        <dbReference type="ARBA" id="ARBA00006211"/>
    </source>
</evidence>
<dbReference type="STRING" id="1577791.Mpt1_c13730"/>
<dbReference type="GeneID" id="24819032"/>
<dbReference type="KEGG" id="mear:Mpt1_c13730"/>
<dbReference type="InterPro" id="IPR003495">
    <property type="entry name" value="CobW/HypB/UreG_nucleotide-bd"/>
</dbReference>
<accession>A0A0A7LDT2</accession>
<keyword evidence="5" id="KW-0378">Hydrolase</keyword>
<keyword evidence="10" id="KW-1185">Reference proteome</keyword>
<dbReference type="EMBL" id="CP010070">
    <property type="protein sequence ID" value="AIZ57234.1"/>
    <property type="molecule type" value="Genomic_DNA"/>
</dbReference>
<dbReference type="InterPro" id="IPR027417">
    <property type="entry name" value="P-loop_NTPase"/>
</dbReference>
<evidence type="ECO:0000256" key="5">
    <source>
        <dbReference type="ARBA" id="ARBA00022801"/>
    </source>
</evidence>
<dbReference type="AlphaFoldDB" id="A0A0A7LDT2"/>
<proteinExistence type="inferred from homology"/>
<dbReference type="GO" id="GO:0003924">
    <property type="term" value="F:GTPase activity"/>
    <property type="evidence" value="ECO:0007669"/>
    <property type="project" value="InterPro"/>
</dbReference>
<keyword evidence="6" id="KW-0862">Zinc</keyword>
<dbReference type="HOGENOM" id="CLU_056148_0_1_2"/>
<keyword evidence="7" id="KW-0342">GTP-binding</keyword>
<dbReference type="Pfam" id="PF02492">
    <property type="entry name" value="cobW"/>
    <property type="match status" value="1"/>
</dbReference>
<dbReference type="Proteomes" id="UP000030787">
    <property type="component" value="Chromosome"/>
</dbReference>
<dbReference type="InterPro" id="IPR004392">
    <property type="entry name" value="Hyd_mat_HypB"/>
</dbReference>
<evidence type="ECO:0000313" key="9">
    <source>
        <dbReference type="EMBL" id="AIZ57234.1"/>
    </source>
</evidence>